<proteinExistence type="predicted"/>
<dbReference type="Proteomes" id="UP001164250">
    <property type="component" value="Chromosome 4"/>
</dbReference>
<gene>
    <name evidence="1" type="ORF">Patl1_21131</name>
</gene>
<protein>
    <submittedName>
        <fullName evidence="1">Uncharacterized protein</fullName>
    </submittedName>
</protein>
<organism evidence="1 2">
    <name type="scientific">Pistacia atlantica</name>
    <dbReference type="NCBI Taxonomy" id="434234"/>
    <lineage>
        <taxon>Eukaryota</taxon>
        <taxon>Viridiplantae</taxon>
        <taxon>Streptophyta</taxon>
        <taxon>Embryophyta</taxon>
        <taxon>Tracheophyta</taxon>
        <taxon>Spermatophyta</taxon>
        <taxon>Magnoliopsida</taxon>
        <taxon>eudicotyledons</taxon>
        <taxon>Gunneridae</taxon>
        <taxon>Pentapetalae</taxon>
        <taxon>rosids</taxon>
        <taxon>malvids</taxon>
        <taxon>Sapindales</taxon>
        <taxon>Anacardiaceae</taxon>
        <taxon>Pistacia</taxon>
    </lineage>
</organism>
<evidence type="ECO:0000313" key="1">
    <source>
        <dbReference type="EMBL" id="KAJ0098772.1"/>
    </source>
</evidence>
<dbReference type="EMBL" id="CM047900">
    <property type="protein sequence ID" value="KAJ0098772.1"/>
    <property type="molecule type" value="Genomic_DNA"/>
</dbReference>
<evidence type="ECO:0000313" key="2">
    <source>
        <dbReference type="Proteomes" id="UP001164250"/>
    </source>
</evidence>
<accession>A0ACC1BIL5</accession>
<name>A0ACC1BIL5_9ROSI</name>
<comment type="caution">
    <text evidence="1">The sequence shown here is derived from an EMBL/GenBank/DDBJ whole genome shotgun (WGS) entry which is preliminary data.</text>
</comment>
<sequence>MELKITLMDSDLKLLGLNHSMFTGFLTIEPVFQIVGASQKAFSSSGEEQAKACDVMSEALKLLDEEINGKKFFGGEEIGYLDLMLGWIAYWLQVSEENPIIKNNVPPLDELRKTFSLFKRLSVSAEK</sequence>
<reference evidence="2" key="1">
    <citation type="journal article" date="2023" name="G3 (Bethesda)">
        <title>Genome assembly and association tests identify interacting loci associated with vigor, precocity, and sex in interspecific pistachio rootstocks.</title>
        <authorList>
            <person name="Palmer W."/>
            <person name="Jacygrad E."/>
            <person name="Sagayaradj S."/>
            <person name="Cavanaugh K."/>
            <person name="Han R."/>
            <person name="Bertier L."/>
            <person name="Beede B."/>
            <person name="Kafkas S."/>
            <person name="Golino D."/>
            <person name="Preece J."/>
            <person name="Michelmore R."/>
        </authorList>
    </citation>
    <scope>NUCLEOTIDE SEQUENCE [LARGE SCALE GENOMIC DNA]</scope>
</reference>
<keyword evidence="2" id="KW-1185">Reference proteome</keyword>